<comment type="caution">
    <text evidence="18">The sequence shown here is derived from an EMBL/GenBank/DDBJ whole genome shotgun (WGS) entry which is preliminary data.</text>
</comment>
<feature type="binding site" description="axial binding residue" evidence="16">
    <location>
        <position position="442"/>
    </location>
    <ligand>
        <name>heme</name>
        <dbReference type="ChEBI" id="CHEBI:30413"/>
    </ligand>
    <ligandPart>
        <name>Fe</name>
        <dbReference type="ChEBI" id="CHEBI:18248"/>
    </ligandPart>
</feature>
<keyword evidence="13 17" id="KW-0503">Monooxygenase</keyword>
<dbReference type="GO" id="GO:0005789">
    <property type="term" value="C:endoplasmic reticulum membrane"/>
    <property type="evidence" value="ECO:0007669"/>
    <property type="project" value="UniProtKB-SubCell"/>
</dbReference>
<evidence type="ECO:0000256" key="8">
    <source>
        <dbReference type="ARBA" id="ARBA00022723"/>
    </source>
</evidence>
<dbReference type="EC" id="1.14.14.1" evidence="6"/>
<proteinExistence type="inferred from homology"/>
<dbReference type="InterPro" id="IPR017972">
    <property type="entry name" value="Cyt_P450_CS"/>
</dbReference>
<evidence type="ECO:0000256" key="15">
    <source>
        <dbReference type="ARBA" id="ARBA00047827"/>
    </source>
</evidence>
<evidence type="ECO:0000256" key="10">
    <source>
        <dbReference type="ARBA" id="ARBA00022848"/>
    </source>
</evidence>
<keyword evidence="19" id="KW-1185">Reference proteome</keyword>
<keyword evidence="11 17" id="KW-0560">Oxidoreductase</keyword>
<evidence type="ECO:0000256" key="11">
    <source>
        <dbReference type="ARBA" id="ARBA00023002"/>
    </source>
</evidence>
<evidence type="ECO:0000313" key="19">
    <source>
        <dbReference type="Proteomes" id="UP001153954"/>
    </source>
</evidence>
<dbReference type="EMBL" id="CAKOGL010000022">
    <property type="protein sequence ID" value="CAH2099440.1"/>
    <property type="molecule type" value="Genomic_DNA"/>
</dbReference>
<keyword evidence="7 16" id="KW-0349">Heme</keyword>
<dbReference type="Gene3D" id="1.10.630.10">
    <property type="entry name" value="Cytochrome P450"/>
    <property type="match status" value="1"/>
</dbReference>
<evidence type="ECO:0000256" key="6">
    <source>
        <dbReference type="ARBA" id="ARBA00012109"/>
    </source>
</evidence>
<keyword evidence="14" id="KW-0472">Membrane</keyword>
<dbReference type="GO" id="GO:0020037">
    <property type="term" value="F:heme binding"/>
    <property type="evidence" value="ECO:0007669"/>
    <property type="project" value="InterPro"/>
</dbReference>
<comment type="function">
    <text evidence="2">May be involved in the metabolism of insect hormones and in the breakdown of synthetic insecticides.</text>
</comment>
<dbReference type="AlphaFoldDB" id="A0AAU9URG1"/>
<dbReference type="GO" id="GO:0016712">
    <property type="term" value="F:oxidoreductase activity, acting on paired donors, with incorporation or reduction of molecular oxygen, reduced flavin or flavoprotein as one donor, and incorporation of one atom of oxygen"/>
    <property type="evidence" value="ECO:0007669"/>
    <property type="project" value="UniProtKB-EC"/>
</dbReference>
<evidence type="ECO:0000256" key="2">
    <source>
        <dbReference type="ARBA" id="ARBA00003690"/>
    </source>
</evidence>
<dbReference type="Proteomes" id="UP001153954">
    <property type="component" value="Unassembled WGS sequence"/>
</dbReference>
<dbReference type="InterPro" id="IPR002401">
    <property type="entry name" value="Cyt_P450_E_grp-I"/>
</dbReference>
<comment type="cofactor">
    <cofactor evidence="1 16">
        <name>heme</name>
        <dbReference type="ChEBI" id="CHEBI:30413"/>
    </cofactor>
</comment>
<dbReference type="SUPFAM" id="SSF48264">
    <property type="entry name" value="Cytochrome P450"/>
    <property type="match status" value="1"/>
</dbReference>
<comment type="similarity">
    <text evidence="5 17">Belongs to the cytochrome P450 family.</text>
</comment>
<dbReference type="Pfam" id="PF00067">
    <property type="entry name" value="p450"/>
    <property type="match status" value="1"/>
</dbReference>
<dbReference type="CDD" id="cd11056">
    <property type="entry name" value="CYP6-like"/>
    <property type="match status" value="1"/>
</dbReference>
<evidence type="ECO:0000256" key="3">
    <source>
        <dbReference type="ARBA" id="ARBA00004174"/>
    </source>
</evidence>
<dbReference type="PRINTS" id="PR00385">
    <property type="entry name" value="P450"/>
</dbReference>
<organism evidence="18 19">
    <name type="scientific">Euphydryas editha</name>
    <name type="common">Edith's checkerspot</name>
    <dbReference type="NCBI Taxonomy" id="104508"/>
    <lineage>
        <taxon>Eukaryota</taxon>
        <taxon>Metazoa</taxon>
        <taxon>Ecdysozoa</taxon>
        <taxon>Arthropoda</taxon>
        <taxon>Hexapoda</taxon>
        <taxon>Insecta</taxon>
        <taxon>Pterygota</taxon>
        <taxon>Neoptera</taxon>
        <taxon>Endopterygota</taxon>
        <taxon>Lepidoptera</taxon>
        <taxon>Glossata</taxon>
        <taxon>Ditrysia</taxon>
        <taxon>Papilionoidea</taxon>
        <taxon>Nymphalidae</taxon>
        <taxon>Nymphalinae</taxon>
        <taxon>Euphydryas</taxon>
    </lineage>
</organism>
<keyword evidence="9" id="KW-0256">Endoplasmic reticulum</keyword>
<dbReference type="InterPro" id="IPR036396">
    <property type="entry name" value="Cyt_P450_sf"/>
</dbReference>
<keyword evidence="12 16" id="KW-0408">Iron</keyword>
<comment type="subcellular location">
    <subcellularLocation>
        <location evidence="4">Endoplasmic reticulum membrane</location>
        <topology evidence="4">Peripheral membrane protein</topology>
    </subcellularLocation>
    <subcellularLocation>
        <location evidence="3">Microsome membrane</location>
        <topology evidence="3">Peripheral membrane protein</topology>
    </subcellularLocation>
</comment>
<gene>
    <name evidence="18" type="ORF">EEDITHA_LOCUS14416</name>
</gene>
<dbReference type="FunFam" id="1.10.630.10:FF:000182">
    <property type="entry name" value="Cytochrome P450 3A4"/>
    <property type="match status" value="1"/>
</dbReference>
<keyword evidence="10" id="KW-0492">Microsome</keyword>
<evidence type="ECO:0000256" key="16">
    <source>
        <dbReference type="PIRSR" id="PIRSR602401-1"/>
    </source>
</evidence>
<evidence type="ECO:0000256" key="17">
    <source>
        <dbReference type="RuleBase" id="RU000461"/>
    </source>
</evidence>
<accession>A0AAU9URG1</accession>
<dbReference type="InterPro" id="IPR001128">
    <property type="entry name" value="Cyt_P450"/>
</dbReference>
<name>A0AAU9URG1_EUPED</name>
<evidence type="ECO:0000256" key="1">
    <source>
        <dbReference type="ARBA" id="ARBA00001971"/>
    </source>
</evidence>
<comment type="catalytic activity">
    <reaction evidence="15">
        <text>an organic molecule + reduced [NADPH--hemoprotein reductase] + O2 = an alcohol + oxidized [NADPH--hemoprotein reductase] + H2O + H(+)</text>
        <dbReference type="Rhea" id="RHEA:17149"/>
        <dbReference type="Rhea" id="RHEA-COMP:11964"/>
        <dbReference type="Rhea" id="RHEA-COMP:11965"/>
        <dbReference type="ChEBI" id="CHEBI:15377"/>
        <dbReference type="ChEBI" id="CHEBI:15378"/>
        <dbReference type="ChEBI" id="CHEBI:15379"/>
        <dbReference type="ChEBI" id="CHEBI:30879"/>
        <dbReference type="ChEBI" id="CHEBI:57618"/>
        <dbReference type="ChEBI" id="CHEBI:58210"/>
        <dbReference type="ChEBI" id="CHEBI:142491"/>
        <dbReference type="EC" id="1.14.14.1"/>
    </reaction>
</comment>
<protein>
    <recommendedName>
        <fullName evidence="6">unspecific monooxygenase</fullName>
        <ecNumber evidence="6">1.14.14.1</ecNumber>
    </recommendedName>
</protein>
<dbReference type="PRINTS" id="PR00463">
    <property type="entry name" value="EP450I"/>
</dbReference>
<dbReference type="GO" id="GO:0005506">
    <property type="term" value="F:iron ion binding"/>
    <property type="evidence" value="ECO:0007669"/>
    <property type="project" value="InterPro"/>
</dbReference>
<evidence type="ECO:0000313" key="18">
    <source>
        <dbReference type="EMBL" id="CAH2099440.1"/>
    </source>
</evidence>
<reference evidence="18" key="1">
    <citation type="submission" date="2022-03" db="EMBL/GenBank/DDBJ databases">
        <authorList>
            <person name="Tunstrom K."/>
        </authorList>
    </citation>
    <scope>NUCLEOTIDE SEQUENCE</scope>
</reference>
<sequence length="496" mass="57365">MLVIVISIIIVITCFIYWNGENNERYWKKRRVAFYKKNKVIGVFWNYLTDNRPMFENFCDIYKQYPDEPAVGIGSFLTPALYVKDPKNIQHVLATNFNAFNHRGFEPNEDDVLANNILFLNGKKWQLVRQSMSPLFTSAKLKNMFYIMDKSAQDFVKYLKDDPSLTKGDAFNILSTFCSAAIGATVFGVTTESIFNSPFLKVAKKAFKSTFRRNIQFIIGNISLRLFKLLNIKLFKEFETFFIGAIKQVLRQRERENTKKHDFADICVQIQKKGILRDPETGLELQPTDELLAAQGFFFFVAGVEPTASAMFGTLVELGRHPEILKRLHEEIDRIFEKCNGKLSFDAIIDMNYLDMVMSEAMRLHPSIGFLTRMCTEDTILPTGNIKVDKGTKIFTPIYELHHDPKYYPDPEVFKPERFSKENLNKMPDVTYQAFGKGNRICVGMRYAQLQAKTGLVYLLRNFTVRTTIFKGGIKYEKNQVQVRLTNVDVEFLSRM</sequence>
<dbReference type="PANTHER" id="PTHR24292:SF84">
    <property type="entry name" value="CYTOCHROME P450 28A5-RELATED"/>
    <property type="match status" value="1"/>
</dbReference>
<evidence type="ECO:0000256" key="12">
    <source>
        <dbReference type="ARBA" id="ARBA00023004"/>
    </source>
</evidence>
<evidence type="ECO:0000256" key="13">
    <source>
        <dbReference type="ARBA" id="ARBA00023033"/>
    </source>
</evidence>
<evidence type="ECO:0000256" key="4">
    <source>
        <dbReference type="ARBA" id="ARBA00004406"/>
    </source>
</evidence>
<evidence type="ECO:0000256" key="7">
    <source>
        <dbReference type="ARBA" id="ARBA00022617"/>
    </source>
</evidence>
<keyword evidence="8 16" id="KW-0479">Metal-binding</keyword>
<evidence type="ECO:0000256" key="9">
    <source>
        <dbReference type="ARBA" id="ARBA00022824"/>
    </source>
</evidence>
<evidence type="ECO:0000256" key="5">
    <source>
        <dbReference type="ARBA" id="ARBA00010617"/>
    </source>
</evidence>
<dbReference type="InterPro" id="IPR050476">
    <property type="entry name" value="Insect_CytP450_Detox"/>
</dbReference>
<dbReference type="PROSITE" id="PS00086">
    <property type="entry name" value="CYTOCHROME_P450"/>
    <property type="match status" value="1"/>
</dbReference>
<dbReference type="PANTHER" id="PTHR24292">
    <property type="entry name" value="CYTOCHROME P450"/>
    <property type="match status" value="1"/>
</dbReference>
<evidence type="ECO:0000256" key="14">
    <source>
        <dbReference type="ARBA" id="ARBA00023136"/>
    </source>
</evidence>